<evidence type="ECO:0000313" key="2">
    <source>
        <dbReference type="EMBL" id="NJC68987.1"/>
    </source>
</evidence>
<evidence type="ECO:0000259" key="1">
    <source>
        <dbReference type="Pfam" id="PF04149"/>
    </source>
</evidence>
<dbReference type="Proteomes" id="UP000722989">
    <property type="component" value="Unassembled WGS sequence"/>
</dbReference>
<organism evidence="2 3">
    <name type="scientific">Planosporangium thailandense</name>
    <dbReference type="NCBI Taxonomy" id="765197"/>
    <lineage>
        <taxon>Bacteria</taxon>
        <taxon>Bacillati</taxon>
        <taxon>Actinomycetota</taxon>
        <taxon>Actinomycetes</taxon>
        <taxon>Micromonosporales</taxon>
        <taxon>Micromonosporaceae</taxon>
        <taxon>Planosporangium</taxon>
    </lineage>
</organism>
<dbReference type="EMBL" id="JAATVY010000002">
    <property type="protein sequence ID" value="NJC68987.1"/>
    <property type="molecule type" value="Genomic_DNA"/>
</dbReference>
<dbReference type="Pfam" id="PF04149">
    <property type="entry name" value="DUF397"/>
    <property type="match status" value="1"/>
</dbReference>
<protein>
    <submittedName>
        <fullName evidence="2">DUF397 domain-containing protein</fullName>
    </submittedName>
</protein>
<feature type="domain" description="DUF397" evidence="1">
    <location>
        <begin position="9"/>
        <end position="59"/>
    </location>
</feature>
<evidence type="ECO:0000313" key="3">
    <source>
        <dbReference type="Proteomes" id="UP000722989"/>
    </source>
</evidence>
<dbReference type="InterPro" id="IPR007278">
    <property type="entry name" value="DUF397"/>
</dbReference>
<proteinExistence type="predicted"/>
<name>A0ABX0XSJ7_9ACTN</name>
<sequence>MDPRHPQYVWRRSSRCGSGACVEVAEIDGSIVVRDSKNPSGSWLAFDRSEWHAFLAGVRTGEFDFD</sequence>
<gene>
    <name evidence="2" type="ORF">HC031_04480</name>
</gene>
<reference evidence="2 3" key="1">
    <citation type="submission" date="2020-03" db="EMBL/GenBank/DDBJ databases">
        <title>WGS of the type strain of Planosporangium spp.</title>
        <authorList>
            <person name="Thawai C."/>
        </authorList>
    </citation>
    <scope>NUCLEOTIDE SEQUENCE [LARGE SCALE GENOMIC DNA]</scope>
    <source>
        <strain evidence="2 3">TBRC 5610</strain>
    </source>
</reference>
<accession>A0ABX0XSJ7</accession>
<comment type="caution">
    <text evidence="2">The sequence shown here is derived from an EMBL/GenBank/DDBJ whole genome shotgun (WGS) entry which is preliminary data.</text>
</comment>
<keyword evidence="3" id="KW-1185">Reference proteome</keyword>